<dbReference type="AlphaFoldDB" id="A0A8F2YIU9"/>
<comment type="similarity">
    <text evidence="3">Belongs to the methyltransferase superfamily. Type-7 methyltransferase family.</text>
</comment>
<keyword evidence="5 8" id="KW-0808">Transferase</keyword>
<gene>
    <name evidence="8" type="primary">LAMT</name>
</gene>
<evidence type="ECO:0000256" key="6">
    <source>
        <dbReference type="ARBA" id="ARBA00022723"/>
    </source>
</evidence>
<dbReference type="FunFam" id="3.40.50.150:FF:000103">
    <property type="entry name" value="SABATH methyltransferase 1"/>
    <property type="match status" value="1"/>
</dbReference>
<dbReference type="SUPFAM" id="SSF53335">
    <property type="entry name" value="S-adenosyl-L-methionine-dependent methyltransferases"/>
    <property type="match status" value="1"/>
</dbReference>
<reference evidence="8" key="1">
    <citation type="journal article" date="2021" name="BMC Biol.">
        <title>Divergent camptothecin biosynthetic pathway in Ophiorrhiza pumila.</title>
        <authorList>
            <person name="Yang M."/>
            <person name="Wang Q."/>
            <person name="Liu Y."/>
            <person name="Hao X."/>
            <person name="Wang C."/>
            <person name="Liang Y."/>
            <person name="Chen J."/>
            <person name="Xiao Y."/>
            <person name="Kai G."/>
        </authorList>
    </citation>
    <scope>NUCLEOTIDE SEQUENCE</scope>
</reference>
<dbReference type="GO" id="GO:0032259">
    <property type="term" value="P:methylation"/>
    <property type="evidence" value="ECO:0007669"/>
    <property type="project" value="UniProtKB-KW"/>
</dbReference>
<keyword evidence="6" id="KW-0479">Metal-binding</keyword>
<keyword evidence="4 8" id="KW-0489">Methyltransferase</keyword>
<comment type="cofactor">
    <cofactor evidence="1">
        <name>Mg(2+)</name>
        <dbReference type="ChEBI" id="CHEBI:18420"/>
    </cofactor>
</comment>
<organism evidence="8">
    <name type="scientific">Ophiorrhiza pumila</name>
    <dbReference type="NCBI Taxonomy" id="157934"/>
    <lineage>
        <taxon>Eukaryota</taxon>
        <taxon>Viridiplantae</taxon>
        <taxon>Streptophyta</taxon>
        <taxon>Embryophyta</taxon>
        <taxon>Tracheophyta</taxon>
        <taxon>Spermatophyta</taxon>
        <taxon>Magnoliopsida</taxon>
        <taxon>eudicotyledons</taxon>
        <taxon>Gunneridae</taxon>
        <taxon>Pentapetalae</taxon>
        <taxon>asterids</taxon>
        <taxon>lamiids</taxon>
        <taxon>Gentianales</taxon>
        <taxon>Rubiaceae</taxon>
        <taxon>Rubioideae</taxon>
        <taxon>Ophiorrhizeae</taxon>
        <taxon>Ophiorrhiza</taxon>
    </lineage>
</organism>
<dbReference type="InterPro" id="IPR042086">
    <property type="entry name" value="MeTrfase_capping"/>
</dbReference>
<dbReference type="Gene3D" id="1.10.1200.270">
    <property type="entry name" value="Methyltransferase, alpha-helical capping domain"/>
    <property type="match status" value="1"/>
</dbReference>
<dbReference type="Pfam" id="PF03492">
    <property type="entry name" value="Methyltransf_7"/>
    <property type="match status" value="1"/>
</dbReference>
<comment type="pathway">
    <text evidence="2">Alkaloid biosynthesis.</text>
</comment>
<evidence type="ECO:0000256" key="4">
    <source>
        <dbReference type="ARBA" id="ARBA00022603"/>
    </source>
</evidence>
<dbReference type="PANTHER" id="PTHR31009">
    <property type="entry name" value="S-ADENOSYL-L-METHIONINE:CARBOXYL METHYLTRANSFERASE FAMILY PROTEIN"/>
    <property type="match status" value="1"/>
</dbReference>
<dbReference type="EMBL" id="MT942677">
    <property type="protein sequence ID" value="QWX38535.1"/>
    <property type="molecule type" value="mRNA"/>
</dbReference>
<dbReference type="InterPro" id="IPR029063">
    <property type="entry name" value="SAM-dependent_MTases_sf"/>
</dbReference>
<evidence type="ECO:0000256" key="1">
    <source>
        <dbReference type="ARBA" id="ARBA00001946"/>
    </source>
</evidence>
<protein>
    <submittedName>
        <fullName evidence="8">Loganic acid methyltransferase</fullName>
    </submittedName>
</protein>
<dbReference type="GO" id="GO:0046872">
    <property type="term" value="F:metal ion binding"/>
    <property type="evidence" value="ECO:0007669"/>
    <property type="project" value="UniProtKB-KW"/>
</dbReference>
<evidence type="ECO:0000313" key="8">
    <source>
        <dbReference type="EMBL" id="QWX38535.1"/>
    </source>
</evidence>
<dbReference type="Gene3D" id="3.40.50.150">
    <property type="entry name" value="Vaccinia Virus protein VP39"/>
    <property type="match status" value="1"/>
</dbReference>
<evidence type="ECO:0000256" key="2">
    <source>
        <dbReference type="ARBA" id="ARBA00004913"/>
    </source>
</evidence>
<dbReference type="GO" id="GO:0008168">
    <property type="term" value="F:methyltransferase activity"/>
    <property type="evidence" value="ECO:0007669"/>
    <property type="project" value="UniProtKB-KW"/>
</dbReference>
<name>A0A8F2YIU9_9GENT</name>
<keyword evidence="7" id="KW-0460">Magnesium</keyword>
<accession>A0A8F2YIU9</accession>
<evidence type="ECO:0000256" key="7">
    <source>
        <dbReference type="ARBA" id="ARBA00022842"/>
    </source>
</evidence>
<proteinExistence type="evidence at transcript level"/>
<sequence length="381" mass="43053">MAPTMDNNTTTITTVEIIKEMPEEAHPMKGGDDLNSYSQNSCYQKGVIEAAKAVIVEAVHEKMDLENNIITTFDPSKPFRIADFGCSTGPNTFFAMQNIVEVVDNRYKSLLKNQQVEFHVYFNDHANNDFNMLFRSLPQNRDYFAAGAPGSFYSRVFPKASLHFAHCSYALHWLSKVPKEIQDKNSPAYNKGRIHYTGTEKQVVKAYFSQFQKDLDSFLKARAQEIVGGGLMVIQIPGLPSGEVLFSRTGAGMLHALLGSSLMDLVNMGIISEESVDSFNLPQYHPSIEELEMLIEMNGSFTLEKIGALNHPMKNLAFDAQMTSLQVRAIMEGILTKQFGDKILDQLFEIYTNKLQENYIVFDKEIRKDADLFLILKRKIN</sequence>
<dbReference type="InterPro" id="IPR005299">
    <property type="entry name" value="MeTrfase_7"/>
</dbReference>
<evidence type="ECO:0000256" key="5">
    <source>
        <dbReference type="ARBA" id="ARBA00022679"/>
    </source>
</evidence>
<evidence type="ECO:0000256" key="3">
    <source>
        <dbReference type="ARBA" id="ARBA00007967"/>
    </source>
</evidence>